<dbReference type="Proteomes" id="UP000185511">
    <property type="component" value="Chromosome"/>
</dbReference>
<dbReference type="KEGG" id="acad:UA74_04205"/>
<evidence type="ECO:0000313" key="2">
    <source>
        <dbReference type="EMBL" id="APU12920.1"/>
    </source>
</evidence>
<dbReference type="AlphaFoldDB" id="A0AAC9PQB6"/>
<feature type="transmembrane region" description="Helical" evidence="1">
    <location>
        <begin position="49"/>
        <end position="66"/>
    </location>
</feature>
<sequence length="183" mass="18698">MVIGVVTAWGAASSGPIAVATAFTPLGMGGVLAFAVGILLAAGGRRWPLGPIALVWAAWALVVLTVDGARLGTEALGSPEACTVEVQDRALGGTATGEPAVRNWLACPEDEGFYLVTAENATTVGGQIEVLRTSGDVWPPVPTTRHEVGGAAISVPVAVGGMVLLVLLARGLGRRDRQVDHDR</sequence>
<keyword evidence="1" id="KW-0812">Transmembrane</keyword>
<dbReference type="RefSeq" id="WP_157442149.1">
    <property type="nucleotide sequence ID" value="NZ_CP016076.1"/>
</dbReference>
<gene>
    <name evidence="2" type="ORF">UA74_04205</name>
</gene>
<dbReference type="EMBL" id="CP016076">
    <property type="protein sequence ID" value="APU12920.1"/>
    <property type="molecule type" value="Genomic_DNA"/>
</dbReference>
<name>A0AAC9PQB6_9PSEU</name>
<evidence type="ECO:0000313" key="3">
    <source>
        <dbReference type="Proteomes" id="UP000185511"/>
    </source>
</evidence>
<reference evidence="3" key="1">
    <citation type="submission" date="2016-06" db="EMBL/GenBank/DDBJ databases">
        <title>Complete genome sequence of Actinoalloteichus fjordicus DSM 46855 (=ADI127-17), type strain of the new species Actinoalloteichus fjordicus.</title>
        <authorList>
            <person name="Ruckert C."/>
            <person name="Nouioui I."/>
            <person name="Willmese J."/>
            <person name="van Wezel G."/>
            <person name="Klenk H.-P."/>
            <person name="Kalinowski J."/>
            <person name="Zotchev S.B."/>
        </authorList>
    </citation>
    <scope>NUCLEOTIDE SEQUENCE [LARGE SCALE GENOMIC DNA]</scope>
    <source>
        <strain evidence="3">ADI127-7</strain>
    </source>
</reference>
<keyword evidence="1" id="KW-0472">Membrane</keyword>
<feature type="transmembrane region" description="Helical" evidence="1">
    <location>
        <begin position="148"/>
        <end position="168"/>
    </location>
</feature>
<keyword evidence="3" id="KW-1185">Reference proteome</keyword>
<organism evidence="2 3">
    <name type="scientific">Actinoalloteichus fjordicus</name>
    <dbReference type="NCBI Taxonomy" id="1612552"/>
    <lineage>
        <taxon>Bacteria</taxon>
        <taxon>Bacillati</taxon>
        <taxon>Actinomycetota</taxon>
        <taxon>Actinomycetes</taxon>
        <taxon>Pseudonocardiales</taxon>
        <taxon>Pseudonocardiaceae</taxon>
        <taxon>Actinoalloteichus</taxon>
    </lineage>
</organism>
<proteinExistence type="predicted"/>
<evidence type="ECO:0000256" key="1">
    <source>
        <dbReference type="SAM" id="Phobius"/>
    </source>
</evidence>
<keyword evidence="1" id="KW-1133">Transmembrane helix</keyword>
<protein>
    <submittedName>
        <fullName evidence="2">Uncharacterized protein</fullName>
    </submittedName>
</protein>
<feature type="transmembrane region" description="Helical" evidence="1">
    <location>
        <begin position="17"/>
        <end position="42"/>
    </location>
</feature>
<accession>A0AAC9PQB6</accession>